<dbReference type="EMBL" id="CAJVQC010112796">
    <property type="protein sequence ID" value="CAG8835788.1"/>
    <property type="molecule type" value="Genomic_DNA"/>
</dbReference>
<organism evidence="1 2">
    <name type="scientific">Racocetra persica</name>
    <dbReference type="NCBI Taxonomy" id="160502"/>
    <lineage>
        <taxon>Eukaryota</taxon>
        <taxon>Fungi</taxon>
        <taxon>Fungi incertae sedis</taxon>
        <taxon>Mucoromycota</taxon>
        <taxon>Glomeromycotina</taxon>
        <taxon>Glomeromycetes</taxon>
        <taxon>Diversisporales</taxon>
        <taxon>Gigasporaceae</taxon>
        <taxon>Racocetra</taxon>
    </lineage>
</organism>
<feature type="non-terminal residue" evidence="1">
    <location>
        <position position="89"/>
    </location>
</feature>
<name>A0ACA9SDQ5_9GLOM</name>
<accession>A0ACA9SDQ5</accession>
<sequence length="89" mass="10130">YLFEVLDTVPSEFTSSPLVEFETANESIKLVTIEANEATESLEKMEPAETQLNNYAKAVEFTLRRKRVVTDSNGEVRRRTFECSYSGES</sequence>
<keyword evidence="2" id="KW-1185">Reference proteome</keyword>
<proteinExistence type="predicted"/>
<evidence type="ECO:0000313" key="2">
    <source>
        <dbReference type="Proteomes" id="UP000789920"/>
    </source>
</evidence>
<comment type="caution">
    <text evidence="1">The sequence shown here is derived from an EMBL/GenBank/DDBJ whole genome shotgun (WGS) entry which is preliminary data.</text>
</comment>
<dbReference type="Proteomes" id="UP000789920">
    <property type="component" value="Unassembled WGS sequence"/>
</dbReference>
<protein>
    <submittedName>
        <fullName evidence="1">36202_t:CDS:1</fullName>
    </submittedName>
</protein>
<gene>
    <name evidence="1" type="ORF">RPERSI_LOCUS29679</name>
</gene>
<feature type="non-terminal residue" evidence="1">
    <location>
        <position position="1"/>
    </location>
</feature>
<reference evidence="1" key="1">
    <citation type="submission" date="2021-06" db="EMBL/GenBank/DDBJ databases">
        <authorList>
            <person name="Kallberg Y."/>
            <person name="Tangrot J."/>
            <person name="Rosling A."/>
        </authorList>
    </citation>
    <scope>NUCLEOTIDE SEQUENCE</scope>
    <source>
        <strain evidence="1">MA461A</strain>
    </source>
</reference>
<evidence type="ECO:0000313" key="1">
    <source>
        <dbReference type="EMBL" id="CAG8835788.1"/>
    </source>
</evidence>